<comment type="caution">
    <text evidence="2">The sequence shown here is derived from an EMBL/GenBank/DDBJ whole genome shotgun (WGS) entry which is preliminary data.</text>
</comment>
<organism evidence="2 3">
    <name type="scientific">Staphylococcus pettenkoferi</name>
    <dbReference type="NCBI Taxonomy" id="170573"/>
    <lineage>
        <taxon>Bacteria</taxon>
        <taxon>Bacillati</taxon>
        <taxon>Bacillota</taxon>
        <taxon>Bacilli</taxon>
        <taxon>Bacillales</taxon>
        <taxon>Staphylococcaceae</taxon>
        <taxon>Staphylococcus</taxon>
    </lineage>
</organism>
<dbReference type="STRING" id="170573.GCA_001076995_00646"/>
<dbReference type="InterPro" id="IPR052718">
    <property type="entry name" value="NmrA-type_oxidoreductase"/>
</dbReference>
<accession>A0A2N6QC20</accession>
<dbReference type="Pfam" id="PF13460">
    <property type="entry name" value="NAD_binding_10"/>
    <property type="match status" value="1"/>
</dbReference>
<proteinExistence type="predicted"/>
<evidence type="ECO:0000313" key="2">
    <source>
        <dbReference type="EMBL" id="PMC17072.1"/>
    </source>
</evidence>
<dbReference type="InterPro" id="IPR016040">
    <property type="entry name" value="NAD(P)-bd_dom"/>
</dbReference>
<dbReference type="AlphaFoldDB" id="A0A2N6QC20"/>
<evidence type="ECO:0000313" key="3">
    <source>
        <dbReference type="Proteomes" id="UP000235748"/>
    </source>
</evidence>
<dbReference type="InterPro" id="IPR036291">
    <property type="entry name" value="NAD(P)-bd_dom_sf"/>
</dbReference>
<dbReference type="EMBL" id="PNGG01000009">
    <property type="protein sequence ID" value="PMC17072.1"/>
    <property type="molecule type" value="Genomic_DNA"/>
</dbReference>
<gene>
    <name evidence="2" type="ORF">CJ235_11660</name>
</gene>
<dbReference type="Gene3D" id="3.90.25.10">
    <property type="entry name" value="UDP-galactose 4-epimerase, domain 1"/>
    <property type="match status" value="1"/>
</dbReference>
<sequence length="283" mass="32372">MNILLTGATGHLGTHITEQAIEAQIPNFHIGVRNNNKVPDDWTQSVNVRTLDYFDKDKMVKAFENIDLIIFIPSIIHPSFKRLPEVENLVAAAQEAQVSHIMFIGYYADQHNNPFHMSPYFGYAERLLASSPIDYTYVRMAMYMDPLVPYLPELKERGKLIYPVGEGKINYISRADIAKGVVALLQQPEKWGQRYLLAGYSYTMHELADILSEVADSPIQYDPVTREEFGEMYDEPQGFGPLLASMYQAGEMGLLDQTSDDFERLTGEWPTPFKDYLKQHYTE</sequence>
<feature type="domain" description="NAD(P)-binding" evidence="1">
    <location>
        <begin position="7"/>
        <end position="188"/>
    </location>
</feature>
<dbReference type="RefSeq" id="WP_070504797.1">
    <property type="nucleotide sequence ID" value="NZ_JAASJD010000012.1"/>
</dbReference>
<name>A0A2N6QC20_9STAP</name>
<protein>
    <submittedName>
        <fullName evidence="2">SDR family NAD(P)-dependent oxidoreductase</fullName>
    </submittedName>
</protein>
<dbReference type="Gene3D" id="3.40.50.720">
    <property type="entry name" value="NAD(P)-binding Rossmann-like Domain"/>
    <property type="match status" value="1"/>
</dbReference>
<dbReference type="PANTHER" id="PTHR47129:SF1">
    <property type="entry name" value="NMRA-LIKE DOMAIN-CONTAINING PROTEIN"/>
    <property type="match status" value="1"/>
</dbReference>
<dbReference type="CDD" id="cd05269">
    <property type="entry name" value="TMR_SDR_a"/>
    <property type="match status" value="1"/>
</dbReference>
<dbReference type="PANTHER" id="PTHR47129">
    <property type="entry name" value="QUINONE OXIDOREDUCTASE 2"/>
    <property type="match status" value="1"/>
</dbReference>
<reference evidence="2 3" key="1">
    <citation type="submission" date="2017-09" db="EMBL/GenBank/DDBJ databases">
        <title>Bacterial strain isolated from the female urinary microbiota.</title>
        <authorList>
            <person name="Thomas-White K."/>
            <person name="Kumar N."/>
            <person name="Forster S."/>
            <person name="Putonti C."/>
            <person name="Lawley T."/>
            <person name="Wolfe A.J."/>
        </authorList>
    </citation>
    <scope>NUCLEOTIDE SEQUENCE [LARGE SCALE GENOMIC DNA]</scope>
    <source>
        <strain evidence="2 3">UMB0834</strain>
    </source>
</reference>
<dbReference type="Proteomes" id="UP000235748">
    <property type="component" value="Unassembled WGS sequence"/>
</dbReference>
<dbReference type="SUPFAM" id="SSF51735">
    <property type="entry name" value="NAD(P)-binding Rossmann-fold domains"/>
    <property type="match status" value="1"/>
</dbReference>
<evidence type="ECO:0000259" key="1">
    <source>
        <dbReference type="Pfam" id="PF13460"/>
    </source>
</evidence>